<dbReference type="Pfam" id="PF11716">
    <property type="entry name" value="MDMPI_N"/>
    <property type="match status" value="1"/>
</dbReference>
<evidence type="ECO:0000313" key="3">
    <source>
        <dbReference type="Proteomes" id="UP001501231"/>
    </source>
</evidence>
<dbReference type="InterPro" id="IPR017520">
    <property type="entry name" value="CHP03086"/>
</dbReference>
<dbReference type="InterPro" id="IPR024344">
    <property type="entry name" value="MDMPI_metal-binding"/>
</dbReference>
<evidence type="ECO:0000259" key="1">
    <source>
        <dbReference type="Pfam" id="PF11716"/>
    </source>
</evidence>
<accession>A0ABN3ISZ5</accession>
<dbReference type="EMBL" id="BAAARW010000008">
    <property type="protein sequence ID" value="GAA2413073.1"/>
    <property type="molecule type" value="Genomic_DNA"/>
</dbReference>
<dbReference type="InterPro" id="IPR034660">
    <property type="entry name" value="DinB/YfiT-like"/>
</dbReference>
<dbReference type="NCBIfam" id="TIGR03083">
    <property type="entry name" value="maleylpyruvate isomerase family mycothiol-dependent enzyme"/>
    <property type="match status" value="1"/>
</dbReference>
<dbReference type="Gene3D" id="1.20.120.450">
    <property type="entry name" value="dinb family like domain"/>
    <property type="match status" value="1"/>
</dbReference>
<organism evidence="2 3">
    <name type="scientific">Actinomadura vinacea</name>
    <dbReference type="NCBI Taxonomy" id="115336"/>
    <lineage>
        <taxon>Bacteria</taxon>
        <taxon>Bacillati</taxon>
        <taxon>Actinomycetota</taxon>
        <taxon>Actinomycetes</taxon>
        <taxon>Streptosporangiales</taxon>
        <taxon>Thermomonosporaceae</taxon>
        <taxon>Actinomadura</taxon>
    </lineage>
</organism>
<dbReference type="NCBIfam" id="TIGR03086">
    <property type="entry name" value="TIGR03086 family metal-binding protein"/>
    <property type="match status" value="1"/>
</dbReference>
<keyword evidence="3" id="KW-1185">Reference proteome</keyword>
<dbReference type="RefSeq" id="WP_344588791.1">
    <property type="nucleotide sequence ID" value="NZ_BAAARW010000008.1"/>
</dbReference>
<comment type="caution">
    <text evidence="2">The sequence shown here is derived from an EMBL/GenBank/DDBJ whole genome shotgun (WGS) entry which is preliminary data.</text>
</comment>
<sequence>MDFRTLMAPAAETAARIVQGVPAGRLDAPTPCPDWDVRALINHMTFWAAPAETAARKERPPAAEEEGHDYTEDGDWAALYTERARRMAEAWSDPAAWEGETSLTGNPQGMPAPVIGGMMLGECVLHGWDLAVATGQDTAAIPGELVEAAYEQLKPMAEMGRQYGAFGEEAKVPEDAPLLDRLLGLSGRDPHWKP</sequence>
<proteinExistence type="predicted"/>
<name>A0ABN3ISZ5_9ACTN</name>
<dbReference type="InterPro" id="IPR017517">
    <property type="entry name" value="Maleyloyr_isom"/>
</dbReference>
<evidence type="ECO:0000313" key="2">
    <source>
        <dbReference type="EMBL" id="GAA2413073.1"/>
    </source>
</evidence>
<gene>
    <name evidence="2" type="ORF">GCM10010191_23500</name>
</gene>
<dbReference type="Proteomes" id="UP001501231">
    <property type="component" value="Unassembled WGS sequence"/>
</dbReference>
<protein>
    <submittedName>
        <fullName evidence="2">TIGR03086 family metal-binding protein</fullName>
    </submittedName>
</protein>
<reference evidence="2 3" key="1">
    <citation type="journal article" date="2019" name="Int. J. Syst. Evol. Microbiol.">
        <title>The Global Catalogue of Microorganisms (GCM) 10K type strain sequencing project: providing services to taxonomists for standard genome sequencing and annotation.</title>
        <authorList>
            <consortium name="The Broad Institute Genomics Platform"/>
            <consortium name="The Broad Institute Genome Sequencing Center for Infectious Disease"/>
            <person name="Wu L."/>
            <person name="Ma J."/>
        </authorList>
    </citation>
    <scope>NUCLEOTIDE SEQUENCE [LARGE SCALE GENOMIC DNA]</scope>
    <source>
        <strain evidence="2 3">JCM 3325</strain>
    </source>
</reference>
<dbReference type="SUPFAM" id="SSF109854">
    <property type="entry name" value="DinB/YfiT-like putative metalloenzymes"/>
    <property type="match status" value="1"/>
</dbReference>
<feature type="domain" description="Mycothiol-dependent maleylpyruvate isomerase metal-binding" evidence="1">
    <location>
        <begin position="9"/>
        <end position="131"/>
    </location>
</feature>